<evidence type="ECO:0000313" key="4">
    <source>
        <dbReference type="Proteomes" id="UP000319576"/>
    </source>
</evidence>
<dbReference type="Pfam" id="PF13088">
    <property type="entry name" value="BNR_2"/>
    <property type="match status" value="1"/>
</dbReference>
<name>A0A517Y1S1_9BACT</name>
<accession>A0A517Y1S1</accession>
<evidence type="ECO:0000256" key="1">
    <source>
        <dbReference type="SAM" id="MobiDB-lite"/>
    </source>
</evidence>
<dbReference type="PANTHER" id="PTHR43752">
    <property type="entry name" value="BNR/ASP-BOX REPEAT FAMILY PROTEIN"/>
    <property type="match status" value="1"/>
</dbReference>
<dbReference type="Gene3D" id="2.120.10.10">
    <property type="match status" value="1"/>
</dbReference>
<feature type="domain" description="Sialidase" evidence="2">
    <location>
        <begin position="216"/>
        <end position="414"/>
    </location>
</feature>
<dbReference type="CDD" id="cd15482">
    <property type="entry name" value="Sialidase_non-viral"/>
    <property type="match status" value="1"/>
</dbReference>
<dbReference type="InterPro" id="IPR036278">
    <property type="entry name" value="Sialidase_sf"/>
</dbReference>
<evidence type="ECO:0000259" key="2">
    <source>
        <dbReference type="Pfam" id="PF13088"/>
    </source>
</evidence>
<proteinExistence type="predicted"/>
<dbReference type="AlphaFoldDB" id="A0A517Y1S1"/>
<dbReference type="Proteomes" id="UP000319576">
    <property type="component" value="Chromosome"/>
</dbReference>
<feature type="region of interest" description="Disordered" evidence="1">
    <location>
        <begin position="1"/>
        <end position="42"/>
    </location>
</feature>
<protein>
    <submittedName>
        <fullName evidence="3">BNR/Asp-box repeat protein</fullName>
    </submittedName>
</protein>
<organism evidence="3 4">
    <name type="scientific">Urbifossiella limnaea</name>
    <dbReference type="NCBI Taxonomy" id="2528023"/>
    <lineage>
        <taxon>Bacteria</taxon>
        <taxon>Pseudomonadati</taxon>
        <taxon>Planctomycetota</taxon>
        <taxon>Planctomycetia</taxon>
        <taxon>Gemmatales</taxon>
        <taxon>Gemmataceae</taxon>
        <taxon>Urbifossiella</taxon>
    </lineage>
</organism>
<gene>
    <name evidence="3" type="ORF">ETAA1_57170</name>
</gene>
<dbReference type="KEGG" id="uli:ETAA1_57170"/>
<dbReference type="SUPFAM" id="SSF50939">
    <property type="entry name" value="Sialidases"/>
    <property type="match status" value="1"/>
</dbReference>
<sequence length="442" mass="47143">MLDRDATVARPRGRGSPARIPPGGHGDPDSDPRRYVGTPTDGDKVIHMKRRESLGPLLLGGLAALAAGGPGCAGGGPRPTPAGPAVARHVKVYAEAGRFGGWPANHGLWAWGDEILVGFSAGYARDNGPGRHAIDHGRPEEHLLARSKDGGATWAVENPAAGGALVPAGKALHGVPPPGVEERPWRDCPGGIDFTHPGFALTARMTNTGSGPSRFYYSTDRGKTWDGPFRLPLFGRMGVAARTDYLVAGKSECLLFLTAAKADGREGRAFCARTADGGRTWEFVGWIGAEPAGYAIMPSTVRLGPDRLLTAVRCREGERNWIDTYRSEDGGKTWVLDQPAAVPDTGEGNPASMVRLRDGRVCLTYGHRAEPFGVRARLSRDDGRTWGPEVALRSDGGGRDVGYPRSVQRPDGKVVTVYYFHDTPAGDRYIAATIWDPGDGTR</sequence>
<evidence type="ECO:0000313" key="3">
    <source>
        <dbReference type="EMBL" id="QDU23711.1"/>
    </source>
</evidence>
<dbReference type="InterPro" id="IPR011040">
    <property type="entry name" value="Sialidase"/>
</dbReference>
<reference evidence="3 4" key="1">
    <citation type="submission" date="2019-02" db="EMBL/GenBank/DDBJ databases">
        <title>Deep-cultivation of Planctomycetes and their phenomic and genomic characterization uncovers novel biology.</title>
        <authorList>
            <person name="Wiegand S."/>
            <person name="Jogler M."/>
            <person name="Boedeker C."/>
            <person name="Pinto D."/>
            <person name="Vollmers J."/>
            <person name="Rivas-Marin E."/>
            <person name="Kohn T."/>
            <person name="Peeters S.H."/>
            <person name="Heuer A."/>
            <person name="Rast P."/>
            <person name="Oberbeckmann S."/>
            <person name="Bunk B."/>
            <person name="Jeske O."/>
            <person name="Meyerdierks A."/>
            <person name="Storesund J.E."/>
            <person name="Kallscheuer N."/>
            <person name="Luecker S."/>
            <person name="Lage O.M."/>
            <person name="Pohl T."/>
            <person name="Merkel B.J."/>
            <person name="Hornburger P."/>
            <person name="Mueller R.-W."/>
            <person name="Bruemmer F."/>
            <person name="Labrenz M."/>
            <person name="Spormann A.M."/>
            <person name="Op den Camp H."/>
            <person name="Overmann J."/>
            <person name="Amann R."/>
            <person name="Jetten M.S.M."/>
            <person name="Mascher T."/>
            <person name="Medema M.H."/>
            <person name="Devos D.P."/>
            <person name="Kaster A.-K."/>
            <person name="Ovreas L."/>
            <person name="Rohde M."/>
            <person name="Galperin M.Y."/>
            <person name="Jogler C."/>
        </authorList>
    </citation>
    <scope>NUCLEOTIDE SEQUENCE [LARGE SCALE GENOMIC DNA]</scope>
    <source>
        <strain evidence="3 4">ETA_A1</strain>
    </source>
</reference>
<dbReference type="EMBL" id="CP036273">
    <property type="protein sequence ID" value="QDU23711.1"/>
    <property type="molecule type" value="Genomic_DNA"/>
</dbReference>
<dbReference type="PANTHER" id="PTHR43752:SF2">
    <property type="entry name" value="BNR_ASP-BOX REPEAT FAMILY PROTEIN"/>
    <property type="match status" value="1"/>
</dbReference>
<keyword evidence="4" id="KW-1185">Reference proteome</keyword>